<dbReference type="Gene3D" id="3.40.50.720">
    <property type="entry name" value="NAD(P)-binding Rossmann-like Domain"/>
    <property type="match status" value="1"/>
</dbReference>
<dbReference type="InterPro" id="IPR036291">
    <property type="entry name" value="NAD(P)-bd_dom_sf"/>
</dbReference>
<sequence>MPCGAANVSQRADFIYENTTIQNNIIHQSFKFGVKKLIFFGSGYMYPEKTVNPIKEESMLTGILEHNYKIM</sequence>
<dbReference type="PANTHER" id="PTHR43238:SF1">
    <property type="entry name" value="GDP-L-FUCOSE SYNTHASE"/>
    <property type="match status" value="1"/>
</dbReference>
<accession>A0A448JBV7</accession>
<dbReference type="Pfam" id="PF01370">
    <property type="entry name" value="Epimerase"/>
    <property type="match status" value="1"/>
</dbReference>
<dbReference type="EMBL" id="LR134359">
    <property type="protein sequence ID" value="VEG62203.1"/>
    <property type="molecule type" value="Genomic_DNA"/>
</dbReference>
<dbReference type="InterPro" id="IPR001509">
    <property type="entry name" value="Epimerase_deHydtase"/>
</dbReference>
<evidence type="ECO:0000259" key="1">
    <source>
        <dbReference type="Pfam" id="PF01370"/>
    </source>
</evidence>
<keyword evidence="2" id="KW-0560">Oxidoreductase</keyword>
<gene>
    <name evidence="2" type="primary">fcl_4</name>
    <name evidence="2" type="ORF">NCTC11951_01333</name>
</gene>
<name>A0A448JBV7_CAMJU</name>
<evidence type="ECO:0000313" key="2">
    <source>
        <dbReference type="EMBL" id="VEG62203.1"/>
    </source>
</evidence>
<dbReference type="EC" id="1.1.1.271" evidence="2"/>
<evidence type="ECO:0000313" key="3">
    <source>
        <dbReference type="Proteomes" id="UP000275504"/>
    </source>
</evidence>
<dbReference type="AlphaFoldDB" id="A0A448JBV7"/>
<dbReference type="SUPFAM" id="SSF51735">
    <property type="entry name" value="NAD(P)-binding Rossmann-fold domains"/>
    <property type="match status" value="1"/>
</dbReference>
<dbReference type="GO" id="GO:0050577">
    <property type="term" value="F:GDP-L-fucose synthase activity"/>
    <property type="evidence" value="ECO:0007669"/>
    <property type="project" value="UniProtKB-EC"/>
</dbReference>
<protein>
    <submittedName>
        <fullName evidence="2">GDP-fucose synthetase</fullName>
        <ecNumber evidence="2">1.1.1.271</ecNumber>
    </submittedName>
</protein>
<proteinExistence type="predicted"/>
<feature type="domain" description="NAD-dependent epimerase/dehydratase" evidence="1">
    <location>
        <begin position="4"/>
        <end position="61"/>
    </location>
</feature>
<dbReference type="Proteomes" id="UP000275504">
    <property type="component" value="Chromosome"/>
</dbReference>
<organism evidence="2 3">
    <name type="scientific">Campylobacter jejuni subsp. doylei</name>
    <dbReference type="NCBI Taxonomy" id="32021"/>
    <lineage>
        <taxon>Bacteria</taxon>
        <taxon>Pseudomonadati</taxon>
        <taxon>Campylobacterota</taxon>
        <taxon>Epsilonproteobacteria</taxon>
        <taxon>Campylobacterales</taxon>
        <taxon>Campylobacteraceae</taxon>
        <taxon>Campylobacter</taxon>
    </lineage>
</organism>
<dbReference type="PANTHER" id="PTHR43238">
    <property type="entry name" value="GDP-L-FUCOSE SYNTHASE"/>
    <property type="match status" value="1"/>
</dbReference>
<reference evidence="2 3" key="1">
    <citation type="submission" date="2018-12" db="EMBL/GenBank/DDBJ databases">
        <authorList>
            <consortium name="Pathogen Informatics"/>
        </authorList>
    </citation>
    <scope>NUCLEOTIDE SEQUENCE [LARGE SCALE GENOMIC DNA]</scope>
    <source>
        <strain evidence="2 3">NCTC11951</strain>
    </source>
</reference>